<evidence type="ECO:0000313" key="3">
    <source>
        <dbReference type="Proteomes" id="UP000076420"/>
    </source>
</evidence>
<dbReference type="EnsemblMetazoa" id="BGLB027676-RB">
    <property type="protein sequence ID" value="BGLB027676-PB"/>
    <property type="gene ID" value="BGLB027676"/>
</dbReference>
<dbReference type="KEGG" id="bgt:106050125"/>
<dbReference type="STRING" id="6526.A0A2C9L765"/>
<dbReference type="InterPro" id="IPR000073">
    <property type="entry name" value="AB_hydrolase_1"/>
</dbReference>
<dbReference type="PANTHER" id="PTHR11614">
    <property type="entry name" value="PHOSPHOLIPASE-RELATED"/>
    <property type="match status" value="1"/>
</dbReference>
<dbReference type="Pfam" id="PF12146">
    <property type="entry name" value="Hydrolase_4"/>
    <property type="match status" value="1"/>
</dbReference>
<dbReference type="EnsemblMetazoa" id="BGLB027676-RA">
    <property type="protein sequence ID" value="BGLB027676-PA"/>
    <property type="gene ID" value="BGLB027676"/>
</dbReference>
<dbReference type="SUPFAM" id="SSF53474">
    <property type="entry name" value="alpha/beta-Hydrolases"/>
    <property type="match status" value="1"/>
</dbReference>
<dbReference type="FunFam" id="3.40.50.1820:FF:000117">
    <property type="entry name" value="Monoglyceride lipase, putative"/>
    <property type="match status" value="1"/>
</dbReference>
<dbReference type="Gene3D" id="3.40.50.1820">
    <property type="entry name" value="alpha/beta hydrolase"/>
    <property type="match status" value="1"/>
</dbReference>
<gene>
    <name evidence="2" type="primary">106050125</name>
</gene>
<reference evidence="2" key="1">
    <citation type="submission" date="2020-05" db="UniProtKB">
        <authorList>
            <consortium name="EnsemblMetazoa"/>
        </authorList>
    </citation>
    <scope>IDENTIFICATION</scope>
    <source>
        <strain evidence="2">BB02</strain>
    </source>
</reference>
<feature type="domain" description="Serine aminopeptidase S33" evidence="1">
    <location>
        <begin position="30"/>
        <end position="265"/>
    </location>
</feature>
<dbReference type="PRINTS" id="PR00111">
    <property type="entry name" value="ABHYDROLASE"/>
</dbReference>
<organism evidence="2 3">
    <name type="scientific">Biomphalaria glabrata</name>
    <name type="common">Bloodfluke planorb</name>
    <name type="synonym">Freshwater snail</name>
    <dbReference type="NCBI Taxonomy" id="6526"/>
    <lineage>
        <taxon>Eukaryota</taxon>
        <taxon>Metazoa</taxon>
        <taxon>Spiralia</taxon>
        <taxon>Lophotrochozoa</taxon>
        <taxon>Mollusca</taxon>
        <taxon>Gastropoda</taxon>
        <taxon>Heterobranchia</taxon>
        <taxon>Euthyneura</taxon>
        <taxon>Panpulmonata</taxon>
        <taxon>Hygrophila</taxon>
        <taxon>Lymnaeoidea</taxon>
        <taxon>Planorbidae</taxon>
        <taxon>Biomphalaria</taxon>
    </lineage>
</organism>
<dbReference type="Proteomes" id="UP000076420">
    <property type="component" value="Unassembled WGS sequence"/>
</dbReference>
<dbReference type="AlphaFoldDB" id="A0A2C9L765"/>
<dbReference type="VEuPathDB" id="VectorBase:BGLAX_051051"/>
<dbReference type="OrthoDB" id="2498029at2759"/>
<dbReference type="RefSeq" id="XP_013060524.2">
    <property type="nucleotide sequence ID" value="XM_013205070.2"/>
</dbReference>
<evidence type="ECO:0000259" key="1">
    <source>
        <dbReference type="Pfam" id="PF12146"/>
    </source>
</evidence>
<dbReference type="InterPro" id="IPR022742">
    <property type="entry name" value="Hydrolase_4"/>
</dbReference>
<dbReference type="InterPro" id="IPR029058">
    <property type="entry name" value="AB_hydrolase_fold"/>
</dbReference>
<name>A0A2C9L765_BIOGL</name>
<evidence type="ECO:0000313" key="2">
    <source>
        <dbReference type="EnsemblMetazoa" id="BGLB027676-PA"/>
    </source>
</evidence>
<dbReference type="InterPro" id="IPR051044">
    <property type="entry name" value="MAG_DAG_Lipase"/>
</dbReference>
<protein>
    <recommendedName>
        <fullName evidence="1">Serine aminopeptidase S33 domain-containing protein</fullName>
    </recommendedName>
</protein>
<dbReference type="VEuPathDB" id="VectorBase:BGLB027676"/>
<accession>A0A2C9L765</accession>
<proteinExistence type="predicted"/>
<sequence length="286" mass="32401">MSSEVCSVEYFKNARGSKIFCHYWNKDLKSPRALAFICHGAAEHCLWYGKLALMLVDKGIFVFGHDHEGHGQSEGSRMHITNFRHYIHDVYQHIDLVKQNFPDVPVFIIGHSMGGAVSILAAMDRPEYFTGVVLIAPCVTPEQDTVGPVKIFLGKLVAKIVPHCPVLWLNDEDVSRDKAICQKYKDDPLNYHGGMKAKWGVCLLEALQEIESKLPEVKWPFYVLHGDHDKMVNSKGSQALHEKATSVDKTMKIYPGGYHQLHNEIEPDGSNVREEIVNWIIQRVPK</sequence>